<dbReference type="Proteomes" id="UP000265768">
    <property type="component" value="Unassembled WGS sequence"/>
</dbReference>
<keyword evidence="2" id="KW-1185">Reference proteome</keyword>
<gene>
    <name evidence="1" type="ORF">D5H75_34590</name>
</gene>
<comment type="caution">
    <text evidence="1">The sequence shown here is derived from an EMBL/GenBank/DDBJ whole genome shotgun (WGS) entry which is preliminary data.</text>
</comment>
<name>A0A3A4AB23_9ACTN</name>
<proteinExistence type="predicted"/>
<dbReference type="EMBL" id="QZEY01000021">
    <property type="protein sequence ID" value="RJL22723.1"/>
    <property type="molecule type" value="Genomic_DNA"/>
</dbReference>
<evidence type="ECO:0000313" key="2">
    <source>
        <dbReference type="Proteomes" id="UP000265768"/>
    </source>
</evidence>
<organism evidence="1 2">
    <name type="scientific">Bailinhaonella thermotolerans</name>
    <dbReference type="NCBI Taxonomy" id="1070861"/>
    <lineage>
        <taxon>Bacteria</taxon>
        <taxon>Bacillati</taxon>
        <taxon>Actinomycetota</taxon>
        <taxon>Actinomycetes</taxon>
        <taxon>Streptosporangiales</taxon>
        <taxon>Streptosporangiaceae</taxon>
        <taxon>Bailinhaonella</taxon>
    </lineage>
</organism>
<sequence>MLVSACANGATLGEAAEVLNEDGAKISRLTIIGDKDVSGGTEREGCDGVKRRQIYKVVGTLGKNMSRIPPSRIADELKNLGYEDAPKNGKSLVVVKKEPKITFTITPQDGIPNISIVGKTDCLTEE</sequence>
<reference evidence="1 2" key="1">
    <citation type="submission" date="2018-09" db="EMBL/GenBank/DDBJ databases">
        <title>YIM 75507 draft genome.</title>
        <authorList>
            <person name="Tang S."/>
            <person name="Feng Y."/>
        </authorList>
    </citation>
    <scope>NUCLEOTIDE SEQUENCE [LARGE SCALE GENOMIC DNA]</scope>
    <source>
        <strain evidence="1 2">YIM 75507</strain>
    </source>
</reference>
<protein>
    <submittedName>
        <fullName evidence="1">Uncharacterized protein</fullName>
    </submittedName>
</protein>
<accession>A0A3A4AB23</accession>
<evidence type="ECO:0000313" key="1">
    <source>
        <dbReference type="EMBL" id="RJL22723.1"/>
    </source>
</evidence>
<dbReference type="AlphaFoldDB" id="A0A3A4AB23"/>